<comment type="caution">
    <text evidence="4">The sequence shown here is derived from an EMBL/GenBank/DDBJ whole genome shotgun (WGS) entry which is preliminary data.</text>
</comment>
<dbReference type="EMBL" id="JABWDY010038405">
    <property type="protein sequence ID" value="KAF5179737.1"/>
    <property type="molecule type" value="Genomic_DNA"/>
</dbReference>
<dbReference type="GO" id="GO:0007166">
    <property type="term" value="P:cell surface receptor signaling pathway"/>
    <property type="evidence" value="ECO:0007669"/>
    <property type="project" value="InterPro"/>
</dbReference>
<name>A0A7J6V4L1_THATH</name>
<dbReference type="Pfam" id="PF00069">
    <property type="entry name" value="Pkinase"/>
    <property type="match status" value="1"/>
</dbReference>
<keyword evidence="4" id="KW-0418">Kinase</keyword>
<feature type="domain" description="Protein kinase" evidence="3">
    <location>
        <begin position="1"/>
        <end position="145"/>
    </location>
</feature>
<dbReference type="SUPFAM" id="SSF56112">
    <property type="entry name" value="Protein kinase-like (PK-like)"/>
    <property type="match status" value="1"/>
</dbReference>
<dbReference type="GO" id="GO:0005524">
    <property type="term" value="F:ATP binding"/>
    <property type="evidence" value="ECO:0007669"/>
    <property type="project" value="UniProtKB-KW"/>
</dbReference>
<keyword evidence="5" id="KW-1185">Reference proteome</keyword>
<dbReference type="PANTHER" id="PTHR27005:SF283">
    <property type="entry name" value="OS02G0633066 PROTEIN"/>
    <property type="match status" value="1"/>
</dbReference>
<proteinExistence type="predicted"/>
<evidence type="ECO:0000313" key="4">
    <source>
        <dbReference type="EMBL" id="KAF5179737.1"/>
    </source>
</evidence>
<gene>
    <name evidence="4" type="ORF">FRX31_030675</name>
</gene>
<keyword evidence="4" id="KW-0675">Receptor</keyword>
<dbReference type="InterPro" id="IPR011009">
    <property type="entry name" value="Kinase-like_dom_sf"/>
</dbReference>
<dbReference type="InterPro" id="IPR000719">
    <property type="entry name" value="Prot_kinase_dom"/>
</dbReference>
<dbReference type="OrthoDB" id="4062651at2759"/>
<protein>
    <submittedName>
        <fullName evidence="4">Wall-associated receptor kinase-like</fullName>
    </submittedName>
</protein>
<keyword evidence="1" id="KW-0547">Nucleotide-binding</keyword>
<dbReference type="InterPro" id="IPR045274">
    <property type="entry name" value="WAK-like"/>
</dbReference>
<evidence type="ECO:0000313" key="5">
    <source>
        <dbReference type="Proteomes" id="UP000554482"/>
    </source>
</evidence>
<evidence type="ECO:0000256" key="1">
    <source>
        <dbReference type="ARBA" id="ARBA00022741"/>
    </source>
</evidence>
<keyword evidence="2" id="KW-0067">ATP-binding</keyword>
<dbReference type="AlphaFoldDB" id="A0A7J6V4L1"/>
<dbReference type="Gene3D" id="1.10.510.10">
    <property type="entry name" value="Transferase(Phosphotransferase) domain 1"/>
    <property type="match status" value="1"/>
</dbReference>
<dbReference type="Proteomes" id="UP000554482">
    <property type="component" value="Unassembled WGS sequence"/>
</dbReference>
<dbReference type="GO" id="GO:0005886">
    <property type="term" value="C:plasma membrane"/>
    <property type="evidence" value="ECO:0007669"/>
    <property type="project" value="TreeGrafter"/>
</dbReference>
<dbReference type="PANTHER" id="PTHR27005">
    <property type="entry name" value="WALL-ASSOCIATED RECEPTOR KINASE-LIKE 21"/>
    <property type="match status" value="1"/>
</dbReference>
<evidence type="ECO:0000256" key="2">
    <source>
        <dbReference type="ARBA" id="ARBA00022840"/>
    </source>
</evidence>
<accession>A0A7J6V4L1</accession>
<organism evidence="4 5">
    <name type="scientific">Thalictrum thalictroides</name>
    <name type="common">Rue-anemone</name>
    <name type="synonym">Anemone thalictroides</name>
    <dbReference type="NCBI Taxonomy" id="46969"/>
    <lineage>
        <taxon>Eukaryota</taxon>
        <taxon>Viridiplantae</taxon>
        <taxon>Streptophyta</taxon>
        <taxon>Embryophyta</taxon>
        <taxon>Tracheophyta</taxon>
        <taxon>Spermatophyta</taxon>
        <taxon>Magnoliopsida</taxon>
        <taxon>Ranunculales</taxon>
        <taxon>Ranunculaceae</taxon>
        <taxon>Thalictroideae</taxon>
        <taxon>Thalictrum</taxon>
    </lineage>
</organism>
<dbReference type="PROSITE" id="PS50011">
    <property type="entry name" value="PROTEIN_KINASE_DOM"/>
    <property type="match status" value="1"/>
</dbReference>
<reference evidence="4 5" key="1">
    <citation type="submission" date="2020-06" db="EMBL/GenBank/DDBJ databases">
        <title>Transcriptomic and genomic resources for Thalictrum thalictroides and T. hernandezii: Facilitating candidate gene discovery in an emerging model plant lineage.</title>
        <authorList>
            <person name="Arias T."/>
            <person name="Riano-Pachon D.M."/>
            <person name="Di Stilio V.S."/>
        </authorList>
    </citation>
    <scope>NUCLEOTIDE SEQUENCE [LARGE SCALE GENOMIC DNA]</scope>
    <source>
        <strain evidence="5">cv. WT478/WT964</strain>
        <tissue evidence="4">Leaves</tissue>
    </source>
</reference>
<evidence type="ECO:0000259" key="3">
    <source>
        <dbReference type="PROSITE" id="PS50011"/>
    </source>
</evidence>
<dbReference type="GO" id="GO:0004674">
    <property type="term" value="F:protein serine/threonine kinase activity"/>
    <property type="evidence" value="ECO:0007669"/>
    <property type="project" value="TreeGrafter"/>
</dbReference>
<keyword evidence="4" id="KW-0808">Transferase</keyword>
<sequence length="191" mass="21897">MTKVADFGISRLNPLDQTHISTIIQGTWGYLDPEYLHTSQLTEKSDVYSFGVVLVEILTGQQPFDTRRSEEQRNYAEYFTISMEENRLVQLLEVGIINEWDAEQVQAVAELAKRCLNSKGEERPSMKEVAAELERLTGFKRRTFIQQSRNVENTTVAVEQTELSPSGPSHDVVSRQYSLEIEMISSIFYPR</sequence>